<evidence type="ECO:0000313" key="4">
    <source>
        <dbReference type="EMBL" id="SDN51706.1"/>
    </source>
</evidence>
<dbReference type="EMBL" id="FNHW01000006">
    <property type="protein sequence ID" value="SDN51706.1"/>
    <property type="molecule type" value="Genomic_DNA"/>
</dbReference>
<evidence type="ECO:0000259" key="3">
    <source>
        <dbReference type="PROSITE" id="PS50930"/>
    </source>
</evidence>
<dbReference type="GO" id="GO:0003677">
    <property type="term" value="F:DNA binding"/>
    <property type="evidence" value="ECO:0007669"/>
    <property type="project" value="InterPro"/>
</dbReference>
<dbReference type="SMART" id="SM00850">
    <property type="entry name" value="LytTR"/>
    <property type="match status" value="1"/>
</dbReference>
<proteinExistence type="predicted"/>
<dbReference type="PANTHER" id="PTHR37299:SF1">
    <property type="entry name" value="STAGE 0 SPORULATION PROTEIN A HOMOLOG"/>
    <property type="match status" value="1"/>
</dbReference>
<dbReference type="InterPro" id="IPR001789">
    <property type="entry name" value="Sig_transdc_resp-reg_receiver"/>
</dbReference>
<dbReference type="PANTHER" id="PTHR37299">
    <property type="entry name" value="TRANSCRIPTIONAL REGULATOR-RELATED"/>
    <property type="match status" value="1"/>
</dbReference>
<evidence type="ECO:0000259" key="2">
    <source>
        <dbReference type="PROSITE" id="PS50110"/>
    </source>
</evidence>
<keyword evidence="5" id="KW-1185">Reference proteome</keyword>
<evidence type="ECO:0000313" key="5">
    <source>
        <dbReference type="Proteomes" id="UP000199544"/>
    </source>
</evidence>
<feature type="domain" description="Response regulatory" evidence="2">
    <location>
        <begin position="4"/>
        <end position="118"/>
    </location>
</feature>
<dbReference type="InterPro" id="IPR046947">
    <property type="entry name" value="LytR-like"/>
</dbReference>
<protein>
    <submittedName>
        <fullName evidence="4">Two component transcriptional regulator, LytTR family</fullName>
    </submittedName>
</protein>
<dbReference type="STRING" id="459525.SAMN04488137_4741"/>
<dbReference type="SUPFAM" id="SSF52172">
    <property type="entry name" value="CheY-like"/>
    <property type="match status" value="1"/>
</dbReference>
<sequence>MMFKAFIVDDEPLARDELEYLLKRSKQVEIVGQDDSIESSISQLQELPVDVIFLDIQLADESGLDLAEKIMDLDPRPEIVFATAYDEYALKAFDLQAIDYIMKPFDETRVQKTVEKVAKVIKGKENRTSPPPEQGVTTGKQTDKLAVTVDERIVLIAVSDIVSIGAVEGKTVIVTDQQRYEVNEPLVTYERKLQQKSIIRVHRGYLVNLDKIVEIQPWFNSTYNLIMKDGEKIPVSRTFTKNLKEHFGF</sequence>
<feature type="modified residue" description="4-aspartylphosphate" evidence="1">
    <location>
        <position position="55"/>
    </location>
</feature>
<organism evidence="4 5">
    <name type="scientific">Fictibacillus solisalsi</name>
    <dbReference type="NCBI Taxonomy" id="459525"/>
    <lineage>
        <taxon>Bacteria</taxon>
        <taxon>Bacillati</taxon>
        <taxon>Bacillota</taxon>
        <taxon>Bacilli</taxon>
        <taxon>Bacillales</taxon>
        <taxon>Fictibacillaceae</taxon>
        <taxon>Fictibacillus</taxon>
    </lineage>
</organism>
<evidence type="ECO:0000256" key="1">
    <source>
        <dbReference type="PROSITE-ProRule" id="PRU00169"/>
    </source>
</evidence>
<dbReference type="PROSITE" id="PS50930">
    <property type="entry name" value="HTH_LYTTR"/>
    <property type="match status" value="1"/>
</dbReference>
<dbReference type="SMART" id="SM00448">
    <property type="entry name" value="REC"/>
    <property type="match status" value="1"/>
</dbReference>
<name>A0A1H0C1K2_9BACL</name>
<dbReference type="Pfam" id="PF00072">
    <property type="entry name" value="Response_reg"/>
    <property type="match status" value="1"/>
</dbReference>
<dbReference type="Pfam" id="PF04397">
    <property type="entry name" value="LytTR"/>
    <property type="match status" value="1"/>
</dbReference>
<gene>
    <name evidence="4" type="ORF">SAMN04488137_4741</name>
</gene>
<dbReference type="AlphaFoldDB" id="A0A1H0C1K2"/>
<accession>A0A1H0C1K2</accession>
<feature type="domain" description="HTH LytTR-type" evidence="3">
    <location>
        <begin position="145"/>
        <end position="249"/>
    </location>
</feature>
<dbReference type="Gene3D" id="3.40.50.2300">
    <property type="match status" value="1"/>
</dbReference>
<dbReference type="InterPro" id="IPR007492">
    <property type="entry name" value="LytTR_DNA-bd_dom"/>
</dbReference>
<keyword evidence="1" id="KW-0597">Phosphoprotein</keyword>
<dbReference type="GO" id="GO:0000156">
    <property type="term" value="F:phosphorelay response regulator activity"/>
    <property type="evidence" value="ECO:0007669"/>
    <property type="project" value="InterPro"/>
</dbReference>
<dbReference type="Proteomes" id="UP000199544">
    <property type="component" value="Unassembled WGS sequence"/>
</dbReference>
<reference evidence="5" key="1">
    <citation type="submission" date="2016-10" db="EMBL/GenBank/DDBJ databases">
        <authorList>
            <person name="Varghese N."/>
            <person name="Submissions S."/>
        </authorList>
    </citation>
    <scope>NUCLEOTIDE SEQUENCE [LARGE SCALE GENOMIC DNA]</scope>
    <source>
        <strain evidence="5">CGMCC 1.6854</strain>
    </source>
</reference>
<dbReference type="Gene3D" id="2.20.25.10">
    <property type="match status" value="1"/>
</dbReference>
<dbReference type="PROSITE" id="PS50110">
    <property type="entry name" value="RESPONSE_REGULATORY"/>
    <property type="match status" value="1"/>
</dbReference>
<dbReference type="InterPro" id="IPR011006">
    <property type="entry name" value="CheY-like_superfamily"/>
</dbReference>
<dbReference type="Gene3D" id="2.40.50.40">
    <property type="match status" value="1"/>
</dbReference>